<protein>
    <recommendedName>
        <fullName evidence="1">DUF5641 domain-containing protein</fullName>
    </recommendedName>
</protein>
<keyword evidence="3" id="KW-1185">Reference proteome</keyword>
<sequence length="76" mass="8451">MVLLADDNASPLSWKLGTVLRLITGSDGNARVADITTNKGCVRRSLVRLCKLPTAEELEVKKSSYREIYITYYATT</sequence>
<proteinExistence type="predicted"/>
<evidence type="ECO:0000313" key="2">
    <source>
        <dbReference type="EMBL" id="CAH4030409.1"/>
    </source>
</evidence>
<name>A0A9P0TDG4_PIEBR</name>
<dbReference type="Proteomes" id="UP001152562">
    <property type="component" value="Unassembled WGS sequence"/>
</dbReference>
<organism evidence="2 3">
    <name type="scientific">Pieris brassicae</name>
    <name type="common">White butterfly</name>
    <name type="synonym">Large white butterfly</name>
    <dbReference type="NCBI Taxonomy" id="7116"/>
    <lineage>
        <taxon>Eukaryota</taxon>
        <taxon>Metazoa</taxon>
        <taxon>Ecdysozoa</taxon>
        <taxon>Arthropoda</taxon>
        <taxon>Hexapoda</taxon>
        <taxon>Insecta</taxon>
        <taxon>Pterygota</taxon>
        <taxon>Neoptera</taxon>
        <taxon>Endopterygota</taxon>
        <taxon>Lepidoptera</taxon>
        <taxon>Glossata</taxon>
        <taxon>Ditrysia</taxon>
        <taxon>Papilionoidea</taxon>
        <taxon>Pieridae</taxon>
        <taxon>Pierinae</taxon>
        <taxon>Pieris</taxon>
    </lineage>
</organism>
<dbReference type="AlphaFoldDB" id="A0A9P0TDG4"/>
<evidence type="ECO:0000313" key="3">
    <source>
        <dbReference type="Proteomes" id="UP001152562"/>
    </source>
</evidence>
<accession>A0A9P0TDG4</accession>
<feature type="domain" description="DUF5641" evidence="1">
    <location>
        <begin position="1"/>
        <end position="52"/>
    </location>
</feature>
<comment type="caution">
    <text evidence="2">The sequence shown here is derived from an EMBL/GenBank/DDBJ whole genome shotgun (WGS) entry which is preliminary data.</text>
</comment>
<evidence type="ECO:0000259" key="1">
    <source>
        <dbReference type="Pfam" id="PF18701"/>
    </source>
</evidence>
<dbReference type="InterPro" id="IPR040676">
    <property type="entry name" value="DUF5641"/>
</dbReference>
<reference evidence="2" key="1">
    <citation type="submission" date="2022-05" db="EMBL/GenBank/DDBJ databases">
        <authorList>
            <person name="Okamura Y."/>
        </authorList>
    </citation>
    <scope>NUCLEOTIDE SEQUENCE</scope>
</reference>
<dbReference type="Pfam" id="PF18701">
    <property type="entry name" value="DUF5641"/>
    <property type="match status" value="1"/>
</dbReference>
<dbReference type="EMBL" id="CALOZG010000010">
    <property type="protein sequence ID" value="CAH4030409.1"/>
    <property type="molecule type" value="Genomic_DNA"/>
</dbReference>
<gene>
    <name evidence="2" type="ORF">PIBRA_LOCUS7064</name>
</gene>